<dbReference type="PANTHER" id="PTHR13264">
    <property type="entry name" value="GCIP-INTERACTING PROTEIN P29"/>
    <property type="match status" value="1"/>
</dbReference>
<evidence type="ECO:0000256" key="1">
    <source>
        <dbReference type="ARBA" id="ARBA00004123"/>
    </source>
</evidence>
<evidence type="ECO:0000256" key="3">
    <source>
        <dbReference type="ARBA" id="ARBA00022664"/>
    </source>
</evidence>
<proteinExistence type="inferred from homology"/>
<dbReference type="PANTHER" id="PTHR13264:SF5">
    <property type="entry name" value="PRE-MRNA-SPLICING FACTOR SYF2"/>
    <property type="match status" value="1"/>
</dbReference>
<keyword evidence="3 8" id="KW-0507">mRNA processing</keyword>
<evidence type="ECO:0000256" key="2">
    <source>
        <dbReference type="ARBA" id="ARBA00010028"/>
    </source>
</evidence>
<keyword evidence="6 8" id="KW-0539">Nucleus</keyword>
<dbReference type="Proteomes" id="UP001158576">
    <property type="component" value="Chromosome 1"/>
</dbReference>
<protein>
    <recommendedName>
        <fullName evidence="8">Pre-mRNA-splicing factor SYF2</fullName>
    </recommendedName>
</protein>
<comment type="subunit">
    <text evidence="8">May be part of a spliceosome complex.</text>
</comment>
<evidence type="ECO:0000256" key="5">
    <source>
        <dbReference type="ARBA" id="ARBA00023187"/>
    </source>
</evidence>
<reference evidence="9 10" key="1">
    <citation type="submission" date="2021-04" db="EMBL/GenBank/DDBJ databases">
        <authorList>
            <person name="Bliznina A."/>
        </authorList>
    </citation>
    <scope>NUCLEOTIDE SEQUENCE [LARGE SCALE GENOMIC DNA]</scope>
</reference>
<accession>A0ABN7SWF3</accession>
<evidence type="ECO:0000313" key="9">
    <source>
        <dbReference type="EMBL" id="CAG5106843.1"/>
    </source>
</evidence>
<dbReference type="InterPro" id="IPR013260">
    <property type="entry name" value="mRNA_splic_SYF2"/>
</dbReference>
<sequence length="216" mass="25594">MDAKARLAALKRKRMEAKTANHRDVVEEDRVAKLPANFEAKKERAQYELSEIERKKEIEAAGGNYERAKMLNKTALDLERKDAKRKRTKNPDPGFISWEDNTARQYNRLTRDFKVDMEKYEQEKQEYGDDFYAGLSTASILPGRLKDSEEAKSRLVNVVKAQIEKRKNFHRRRMHDEDKDITYINERNRKFNEKIDRSYSKYTQEIKQNLERGTAI</sequence>
<keyword evidence="5 8" id="KW-0508">mRNA splicing</keyword>
<evidence type="ECO:0000256" key="6">
    <source>
        <dbReference type="ARBA" id="ARBA00023242"/>
    </source>
</evidence>
<comment type="subcellular location">
    <subcellularLocation>
        <location evidence="1 8">Nucleus</location>
    </subcellularLocation>
</comment>
<organism evidence="9 10">
    <name type="scientific">Oikopleura dioica</name>
    <name type="common">Tunicate</name>
    <dbReference type="NCBI Taxonomy" id="34765"/>
    <lineage>
        <taxon>Eukaryota</taxon>
        <taxon>Metazoa</taxon>
        <taxon>Chordata</taxon>
        <taxon>Tunicata</taxon>
        <taxon>Appendicularia</taxon>
        <taxon>Copelata</taxon>
        <taxon>Oikopleuridae</taxon>
        <taxon>Oikopleura</taxon>
    </lineage>
</organism>
<evidence type="ECO:0000313" key="10">
    <source>
        <dbReference type="Proteomes" id="UP001158576"/>
    </source>
</evidence>
<gene>
    <name evidence="9" type="ORF">OKIOD_LOCUS11790</name>
</gene>
<evidence type="ECO:0000256" key="4">
    <source>
        <dbReference type="ARBA" id="ARBA00022728"/>
    </source>
</evidence>
<dbReference type="EMBL" id="OU015566">
    <property type="protein sequence ID" value="CAG5106843.1"/>
    <property type="molecule type" value="Genomic_DNA"/>
</dbReference>
<dbReference type="Pfam" id="PF08231">
    <property type="entry name" value="SYF2"/>
    <property type="match status" value="1"/>
</dbReference>
<keyword evidence="10" id="KW-1185">Reference proteome</keyword>
<comment type="function">
    <text evidence="7">Involved in pre-mRNA splicing as component of the spliceosome.</text>
</comment>
<evidence type="ECO:0000256" key="8">
    <source>
        <dbReference type="RuleBase" id="RU367148"/>
    </source>
</evidence>
<name>A0ABN7SWF3_OIKDI</name>
<comment type="similarity">
    <text evidence="2 8">Belongs to the SYF2 family.</text>
</comment>
<keyword evidence="4 8" id="KW-0747">Spliceosome</keyword>
<evidence type="ECO:0000256" key="7">
    <source>
        <dbReference type="ARBA" id="ARBA00045277"/>
    </source>
</evidence>